<sequence length="218" mass="24191">MGRGRRSRERVLGHLAELRRLPLGEGPAAAFRERLRAELLSAHPGLLSTHSAADPVRPARRSRRRRARRLSWVSQIATFGLTAAMMLSAFATYQALPGDTLYPLKRAAESTLVRLSADDVQRAERELISAKTRASEVARLLGSSGDGPLVTRTLTEMEESTRSGISRLERAEPRSPKINRFARDQKNMVEPMLERMDGDQQDKATGYLDYIDGLVAPG</sequence>
<name>A0ABW4GNV4_9ACTN</name>
<feature type="transmembrane region" description="Helical" evidence="1">
    <location>
        <begin position="70"/>
        <end position="93"/>
    </location>
</feature>
<accession>A0ABW4GNV4</accession>
<reference evidence="4" key="1">
    <citation type="journal article" date="2019" name="Int. J. Syst. Evol. Microbiol.">
        <title>The Global Catalogue of Microorganisms (GCM) 10K type strain sequencing project: providing services to taxonomists for standard genome sequencing and annotation.</title>
        <authorList>
            <consortium name="The Broad Institute Genomics Platform"/>
            <consortium name="The Broad Institute Genome Sequencing Center for Infectious Disease"/>
            <person name="Wu L."/>
            <person name="Ma J."/>
        </authorList>
    </citation>
    <scope>NUCLEOTIDE SEQUENCE [LARGE SCALE GENOMIC DNA]</scope>
    <source>
        <strain evidence="4">CGMCC 1.15399</strain>
    </source>
</reference>
<evidence type="ECO:0000259" key="2">
    <source>
        <dbReference type="Pfam" id="PF18915"/>
    </source>
</evidence>
<keyword evidence="1" id="KW-0812">Transmembrane</keyword>
<keyword evidence="1" id="KW-1133">Transmembrane helix</keyword>
<dbReference type="EMBL" id="JBHUCM010000044">
    <property type="protein sequence ID" value="MFD1544382.1"/>
    <property type="molecule type" value="Genomic_DNA"/>
</dbReference>
<dbReference type="Pfam" id="PF18915">
    <property type="entry name" value="DUF5667"/>
    <property type="match status" value="1"/>
</dbReference>
<dbReference type="RefSeq" id="WP_219529146.1">
    <property type="nucleotide sequence ID" value="NZ_JAHKRM010000006.1"/>
</dbReference>
<proteinExistence type="predicted"/>
<dbReference type="Proteomes" id="UP001597097">
    <property type="component" value="Unassembled WGS sequence"/>
</dbReference>
<evidence type="ECO:0000313" key="3">
    <source>
        <dbReference type="EMBL" id="MFD1544382.1"/>
    </source>
</evidence>
<evidence type="ECO:0000256" key="1">
    <source>
        <dbReference type="SAM" id="Phobius"/>
    </source>
</evidence>
<keyword evidence="1" id="KW-0472">Membrane</keyword>
<protein>
    <submittedName>
        <fullName evidence="3">DUF5667 domain-containing protein</fullName>
    </submittedName>
</protein>
<evidence type="ECO:0000313" key="4">
    <source>
        <dbReference type="Proteomes" id="UP001597097"/>
    </source>
</evidence>
<keyword evidence="4" id="KW-1185">Reference proteome</keyword>
<dbReference type="InterPro" id="IPR043725">
    <property type="entry name" value="DUF5667"/>
</dbReference>
<comment type="caution">
    <text evidence="3">The sequence shown here is derived from an EMBL/GenBank/DDBJ whole genome shotgun (WGS) entry which is preliminary data.</text>
</comment>
<organism evidence="3 4">
    <name type="scientific">Nonomuraea guangzhouensis</name>
    <dbReference type="NCBI Taxonomy" id="1291555"/>
    <lineage>
        <taxon>Bacteria</taxon>
        <taxon>Bacillati</taxon>
        <taxon>Actinomycetota</taxon>
        <taxon>Actinomycetes</taxon>
        <taxon>Streptosporangiales</taxon>
        <taxon>Streptosporangiaceae</taxon>
        <taxon>Nonomuraea</taxon>
    </lineage>
</organism>
<feature type="domain" description="DUF5667" evidence="2">
    <location>
        <begin position="95"/>
        <end position="192"/>
    </location>
</feature>
<gene>
    <name evidence="3" type="ORF">ACFSJ0_45580</name>
</gene>